<keyword evidence="1" id="KW-0812">Transmembrane</keyword>
<gene>
    <name evidence="2" type="ORF">SM436_11870</name>
</gene>
<evidence type="ECO:0000256" key="1">
    <source>
        <dbReference type="SAM" id="Phobius"/>
    </source>
</evidence>
<accession>A0ABV4QXF9</accession>
<feature type="transmembrane region" description="Helical" evidence="1">
    <location>
        <begin position="38"/>
        <end position="54"/>
    </location>
</feature>
<proteinExistence type="predicted"/>
<keyword evidence="1" id="KW-0472">Membrane</keyword>
<evidence type="ECO:0000313" key="3">
    <source>
        <dbReference type="Proteomes" id="UP001569904"/>
    </source>
</evidence>
<keyword evidence="3" id="KW-1185">Reference proteome</keyword>
<dbReference type="Proteomes" id="UP001569904">
    <property type="component" value="Unassembled WGS sequence"/>
</dbReference>
<comment type="caution">
    <text evidence="2">The sequence shown here is derived from an EMBL/GenBank/DDBJ whole genome shotgun (WGS) entry which is preliminary data.</text>
</comment>
<evidence type="ECO:0000313" key="2">
    <source>
        <dbReference type="EMBL" id="MFA1554383.1"/>
    </source>
</evidence>
<feature type="transmembrane region" description="Helical" evidence="1">
    <location>
        <begin position="59"/>
        <end position="79"/>
    </location>
</feature>
<sequence>MSSQYVTSSTVRRVAGAGLVVAAAGIPIQIAGGADYPAVPPGLIILLAAAALVLTRWRWALIVATIVPVFLGIGGAAASDFRHQLTDPGETLAFTGSVLQVIGLLIALVFCAAAIREAFGGRAGRADADRRTV</sequence>
<name>A0ABV4QXF9_9ACTN</name>
<keyword evidence="1" id="KW-1133">Transmembrane helix</keyword>
<dbReference type="EMBL" id="JAXCEH010000005">
    <property type="protein sequence ID" value="MFA1554383.1"/>
    <property type="molecule type" value="Genomic_DNA"/>
</dbReference>
<organism evidence="2 3">
    <name type="scientific">Actinomadura chokoriensis</name>
    <dbReference type="NCBI Taxonomy" id="454156"/>
    <lineage>
        <taxon>Bacteria</taxon>
        <taxon>Bacillati</taxon>
        <taxon>Actinomycetota</taxon>
        <taxon>Actinomycetes</taxon>
        <taxon>Streptosporangiales</taxon>
        <taxon>Thermomonosporaceae</taxon>
        <taxon>Actinomadura</taxon>
    </lineage>
</organism>
<dbReference type="RefSeq" id="WP_371940781.1">
    <property type="nucleotide sequence ID" value="NZ_JAXCEH010000005.1"/>
</dbReference>
<feature type="transmembrane region" description="Helical" evidence="1">
    <location>
        <begin position="12"/>
        <end position="32"/>
    </location>
</feature>
<reference evidence="2 3" key="1">
    <citation type="submission" date="2023-11" db="EMBL/GenBank/DDBJ databases">
        <title>Actinomadura monticuli sp. nov., isolated from volcanic ash.</title>
        <authorList>
            <person name="Lee S.D."/>
            <person name="Yang H."/>
            <person name="Kim I.S."/>
        </authorList>
    </citation>
    <scope>NUCLEOTIDE SEQUENCE [LARGE SCALE GENOMIC DNA]</scope>
    <source>
        <strain evidence="2 3">DSM 45346</strain>
    </source>
</reference>
<feature type="transmembrane region" description="Helical" evidence="1">
    <location>
        <begin position="91"/>
        <end position="115"/>
    </location>
</feature>
<protein>
    <submittedName>
        <fullName evidence="2">Uncharacterized protein</fullName>
    </submittedName>
</protein>